<gene>
    <name evidence="3" type="ORF">Q5H93_03225</name>
</gene>
<evidence type="ECO:0000256" key="1">
    <source>
        <dbReference type="SAM" id="MobiDB-lite"/>
    </source>
</evidence>
<dbReference type="SUPFAM" id="SSF82171">
    <property type="entry name" value="DPP6 N-terminal domain-like"/>
    <property type="match status" value="1"/>
</dbReference>
<sequence length="1110" mass="113989">MTPIPDFAKRFFSHQLRSALRWSIGLALLVPLGQAAAQVAPLKVWDRRFGGTSTTCSGADELFTLVATADGGSLLGGRSSSDAVGDKSEPNRAFGADFWVVKLDAQGNKQWDKRFGGTQIETLTAIQPTPDSGYLLGGYADSGVDGDVSQPGRGANDYWLVKIDAQGNKLWDTRYGGSGQDYLLAIQPTPDGGYLLGGSSRSGSNGDKTEPSRGDTDYWVVKVDAQGAKLWDHRFGSPGEDYFRSLRVTPDGGCLLGGDCLAGQGGDKSEPSKGYNDMWLVKLDAQGTKQWDKTLGSNGFDGLGDLRVLPGGGYLVGGSSSGGIDGDKSEAGRGNGDMWLLRLDAAGTKLWDHCYGGASGDGMASLLLAADGGYLLAGNSQSDVGGDKTEPSRGSGDYWAVKTDAQGIKQWDKTFGATLNDNLYAAQQAADGSYLLAGFTASPVGGDKTQGCWGNVDYWVVKMSAPPGSLTIGTGTLASPTSIPAGTYTAITVTGTGVAELAGNVIVNTGLTVSGTLLTACRQLTGSGSFTLEAGATLGICDADGISGSGSSGAVQTTGPRSFSPEASYLYNGTAAQRTGSGLPAQVRSLTTTNANALTLSGAVSVARTLAVAGTGNLVTNGVALTLQSSTTGTALLTNLGTGQVSGNLTVQRYLDPTLNAGLGYRHLTAPVRGQTVAALGSGGTSLVANPAYNTSATPNLVTPFPSVYYYDQDRLATVTSNLSAFDKGWVSPAALTAVAPVGSRGFTAQLPGGSTLAFTGEAEQGSTSVALVRNAGPTAADAGWNFVGNPYASPLDWSTIGASQRPNVDAAVYVFESTTQYGGQYRSYVNGLGGGNPLIGSSQGFWVRVSAGQIAGSLNLTNANRVSDYTDQASVRRGAADLRPQVQLSLAGSGSSDELYLYAQAGATADVDGEFDATKLANSTGLNLASLSASGQPLAIDGRPDFTAATSIPLFVGVPGAGRYTLRAARLANLPAGLTPYLRDQQTGTVQNLSQQPDYTFQLSAATADGRFELLFAPPAALATAPASFSAQVAVFPNPAAKVVFVELPAALTRSAVTALLVDALGRTVRTQSLTAAATPFSLAGIAAGVYALRLQTAQGTLTRKLTVE</sequence>
<dbReference type="RefSeq" id="WP_305005046.1">
    <property type="nucleotide sequence ID" value="NZ_JAUQSY010000002.1"/>
</dbReference>
<evidence type="ECO:0000313" key="3">
    <source>
        <dbReference type="EMBL" id="MDO7873730.1"/>
    </source>
</evidence>
<accession>A0ABT9B7G0</accession>
<organism evidence="3 4">
    <name type="scientific">Hymenobacter aranciens</name>
    <dbReference type="NCBI Taxonomy" id="3063996"/>
    <lineage>
        <taxon>Bacteria</taxon>
        <taxon>Pseudomonadati</taxon>
        <taxon>Bacteroidota</taxon>
        <taxon>Cytophagia</taxon>
        <taxon>Cytophagales</taxon>
        <taxon>Hymenobacteraceae</taxon>
        <taxon>Hymenobacter</taxon>
    </lineage>
</organism>
<dbReference type="Proteomes" id="UP001176429">
    <property type="component" value="Unassembled WGS sequence"/>
</dbReference>
<proteinExistence type="predicted"/>
<evidence type="ECO:0000313" key="4">
    <source>
        <dbReference type="Proteomes" id="UP001176429"/>
    </source>
</evidence>
<feature type="region of interest" description="Disordered" evidence="1">
    <location>
        <begin position="194"/>
        <end position="215"/>
    </location>
</feature>
<name>A0ABT9B7G0_9BACT</name>
<keyword evidence="4" id="KW-1185">Reference proteome</keyword>
<dbReference type="PANTHER" id="PTHR42754">
    <property type="entry name" value="ENDOGLUCANASE"/>
    <property type="match status" value="1"/>
</dbReference>
<feature type="domain" description="Secretion system C-terminal sorting" evidence="2">
    <location>
        <begin position="1036"/>
        <end position="1109"/>
    </location>
</feature>
<feature type="compositionally biased region" description="Low complexity" evidence="1">
    <location>
        <begin position="197"/>
        <end position="206"/>
    </location>
</feature>
<dbReference type="PANTHER" id="PTHR42754:SF1">
    <property type="entry name" value="LIPOPROTEIN"/>
    <property type="match status" value="1"/>
</dbReference>
<dbReference type="NCBIfam" id="TIGR04183">
    <property type="entry name" value="Por_Secre_tail"/>
    <property type="match status" value="1"/>
</dbReference>
<reference evidence="3" key="1">
    <citation type="submission" date="2023-07" db="EMBL/GenBank/DDBJ databases">
        <authorList>
            <person name="Kim M.K."/>
        </authorList>
    </citation>
    <scope>NUCLEOTIDE SEQUENCE</scope>
    <source>
        <strain evidence="3">ASUV-10-1</strain>
    </source>
</reference>
<evidence type="ECO:0000259" key="2">
    <source>
        <dbReference type="Pfam" id="PF18962"/>
    </source>
</evidence>
<protein>
    <submittedName>
        <fullName evidence="3">T9SS type A sorting domain-containing protein</fullName>
    </submittedName>
</protein>
<comment type="caution">
    <text evidence="3">The sequence shown here is derived from an EMBL/GenBank/DDBJ whole genome shotgun (WGS) entry which is preliminary data.</text>
</comment>
<dbReference type="EMBL" id="JAUQSY010000002">
    <property type="protein sequence ID" value="MDO7873730.1"/>
    <property type="molecule type" value="Genomic_DNA"/>
</dbReference>
<dbReference type="InterPro" id="IPR026444">
    <property type="entry name" value="Secre_tail"/>
</dbReference>
<dbReference type="Pfam" id="PF18962">
    <property type="entry name" value="Por_Secre_tail"/>
    <property type="match status" value="1"/>
</dbReference>